<evidence type="ECO:0000256" key="1">
    <source>
        <dbReference type="SAM" id="SignalP"/>
    </source>
</evidence>
<keyword evidence="3" id="KW-1185">Reference proteome</keyword>
<keyword evidence="1" id="KW-0732">Signal</keyword>
<sequence>MKPVKLRKMSTMALGVTLASALSFGVSAAAVDFPERGLTYVNSFNPGGEIDVTARMQQPLLEEYFGQRIDD</sequence>
<dbReference type="InterPro" id="IPR042100">
    <property type="entry name" value="Bug_dom1"/>
</dbReference>
<gene>
    <name evidence="2" type="ORF">C1H66_18605</name>
</gene>
<evidence type="ECO:0000313" key="2">
    <source>
        <dbReference type="EMBL" id="PMR67665.1"/>
    </source>
</evidence>
<proteinExistence type="predicted"/>
<protein>
    <submittedName>
        <fullName evidence="2">Uncharacterized protein</fullName>
    </submittedName>
</protein>
<organism evidence="2 3">
    <name type="scientific">Halomonas heilongjiangensis</name>
    <dbReference type="NCBI Taxonomy" id="1387883"/>
    <lineage>
        <taxon>Bacteria</taxon>
        <taxon>Pseudomonadati</taxon>
        <taxon>Pseudomonadota</taxon>
        <taxon>Gammaproteobacteria</taxon>
        <taxon>Oceanospirillales</taxon>
        <taxon>Halomonadaceae</taxon>
        <taxon>Halomonas</taxon>
    </lineage>
</organism>
<comment type="caution">
    <text evidence="2">The sequence shown here is derived from an EMBL/GenBank/DDBJ whole genome shotgun (WGS) entry which is preliminary data.</text>
</comment>
<feature type="signal peptide" evidence="1">
    <location>
        <begin position="1"/>
        <end position="28"/>
    </location>
</feature>
<dbReference type="Gene3D" id="3.40.190.150">
    <property type="entry name" value="Bordetella uptake gene, domain 1"/>
    <property type="match status" value="1"/>
</dbReference>
<dbReference type="EMBL" id="PNRE01000086">
    <property type="protein sequence ID" value="PMR67665.1"/>
    <property type="molecule type" value="Genomic_DNA"/>
</dbReference>
<dbReference type="OrthoDB" id="8970543at2"/>
<reference evidence="2 3" key="1">
    <citation type="submission" date="2018-01" db="EMBL/GenBank/DDBJ databases">
        <title>Halomonas endophytica sp. nov., isolated from storage liquid in the stems of Populus euphratica.</title>
        <authorList>
            <person name="Chen C."/>
        </authorList>
    </citation>
    <scope>NUCLEOTIDE SEQUENCE [LARGE SCALE GENOMIC DNA]</scope>
    <source>
        <strain evidence="2 3">DSM 26881</strain>
    </source>
</reference>
<evidence type="ECO:0000313" key="3">
    <source>
        <dbReference type="Proteomes" id="UP000235346"/>
    </source>
</evidence>
<dbReference type="RefSeq" id="WP_102629368.1">
    <property type="nucleotide sequence ID" value="NZ_PDOH01000016.1"/>
</dbReference>
<accession>A0A2N7THK5</accession>
<dbReference type="AlphaFoldDB" id="A0A2N7THK5"/>
<feature type="chain" id="PRO_5016276917" evidence="1">
    <location>
        <begin position="29"/>
        <end position="71"/>
    </location>
</feature>
<dbReference type="Proteomes" id="UP000235346">
    <property type="component" value="Unassembled WGS sequence"/>
</dbReference>
<name>A0A2N7THK5_9GAMM</name>